<dbReference type="PANTHER" id="PTHR30055:SF234">
    <property type="entry name" value="HTH-TYPE TRANSCRIPTIONAL REGULATOR BETI"/>
    <property type="match status" value="1"/>
</dbReference>
<dbReference type="SUPFAM" id="SSF46689">
    <property type="entry name" value="Homeodomain-like"/>
    <property type="match status" value="2"/>
</dbReference>
<gene>
    <name evidence="6" type="ordered locus">SpiGrapes_2299</name>
</gene>
<evidence type="ECO:0000313" key="7">
    <source>
        <dbReference type="Proteomes" id="UP000005632"/>
    </source>
</evidence>
<feature type="domain" description="HTH tetR-type" evidence="5">
    <location>
        <begin position="3"/>
        <end position="63"/>
    </location>
</feature>
<keyword evidence="7" id="KW-1185">Reference proteome</keyword>
<feature type="DNA-binding region" description="H-T-H motif" evidence="4">
    <location>
        <begin position="26"/>
        <end position="45"/>
    </location>
</feature>
<dbReference type="InterPro" id="IPR009057">
    <property type="entry name" value="Homeodomain-like_sf"/>
</dbReference>
<feature type="domain" description="HTH tetR-type" evidence="5">
    <location>
        <begin position="190"/>
        <end position="250"/>
    </location>
</feature>
<dbReference type="eggNOG" id="COG1309">
    <property type="taxonomic scope" value="Bacteria"/>
</dbReference>
<evidence type="ECO:0000256" key="2">
    <source>
        <dbReference type="ARBA" id="ARBA00023125"/>
    </source>
</evidence>
<dbReference type="Proteomes" id="UP000005632">
    <property type="component" value="Chromosome"/>
</dbReference>
<dbReference type="PROSITE" id="PS50977">
    <property type="entry name" value="HTH_TETR_2"/>
    <property type="match status" value="2"/>
</dbReference>
<dbReference type="PRINTS" id="PR00455">
    <property type="entry name" value="HTHTETR"/>
</dbReference>
<dbReference type="HOGENOM" id="CLU_756267_0_0_12"/>
<dbReference type="KEGG" id="sgp:SpiGrapes_2299"/>
<dbReference type="InterPro" id="IPR050109">
    <property type="entry name" value="HTH-type_TetR-like_transc_reg"/>
</dbReference>
<dbReference type="GO" id="GO:0000976">
    <property type="term" value="F:transcription cis-regulatory region binding"/>
    <property type="evidence" value="ECO:0007669"/>
    <property type="project" value="TreeGrafter"/>
</dbReference>
<protein>
    <submittedName>
        <fullName evidence="6">Transcriptional regulator</fullName>
    </submittedName>
</protein>
<dbReference type="EMBL" id="CP003155">
    <property type="protein sequence ID" value="AEV30075.1"/>
    <property type="molecule type" value="Genomic_DNA"/>
</dbReference>
<evidence type="ECO:0000256" key="4">
    <source>
        <dbReference type="PROSITE-ProRule" id="PRU00335"/>
    </source>
</evidence>
<dbReference type="STRING" id="158190.SpiGrapes_2299"/>
<keyword evidence="2 4" id="KW-0238">DNA-binding</keyword>
<keyword evidence="3" id="KW-0804">Transcription</keyword>
<dbReference type="GO" id="GO:0003700">
    <property type="term" value="F:DNA-binding transcription factor activity"/>
    <property type="evidence" value="ECO:0007669"/>
    <property type="project" value="TreeGrafter"/>
</dbReference>
<evidence type="ECO:0000256" key="1">
    <source>
        <dbReference type="ARBA" id="ARBA00023015"/>
    </source>
</evidence>
<name>G8QSE5_SPHPG</name>
<dbReference type="InterPro" id="IPR001647">
    <property type="entry name" value="HTH_TetR"/>
</dbReference>
<keyword evidence="1" id="KW-0805">Transcription regulation</keyword>
<dbReference type="Gene3D" id="1.10.357.10">
    <property type="entry name" value="Tetracycline Repressor, domain 2"/>
    <property type="match status" value="2"/>
</dbReference>
<dbReference type="OrthoDB" id="355942at2"/>
<accession>G8QSE5</accession>
<proteinExistence type="predicted"/>
<evidence type="ECO:0000313" key="6">
    <source>
        <dbReference type="EMBL" id="AEV30075.1"/>
    </source>
</evidence>
<sequence length="366" mass="41929">MAKNTKQQIIDATLGLLAVHPLEPLTMDEIARKVGICKPAIYRHFASKQELLETIDKTVTNDFGALFAHIDPAKANDIRYLLTTFTESFLLQRNHFAFIVHLMIARHIDVSHFLKRLFVYPGCDDSDFGLLYRSSLYSYIASSDIRNDKLFAKDVQLFVEKILGWYSHGLGIFSEIEDPVWQEALVGKEEIEEDRFLVSMDKVANTYGLDGLTMQRIAKELHLASSSIYYSFPTKEALVSETACKEQLQFLTILDRKLLNAKDIRQALQILFSASGSYISKRPRLAVQFIVLSCFHDKGIPSQFLQLRYWSDQLSLLQENAGNLCLFMAIAPQFKYFCKSADPLDWMNDTKKMYRYFTSGCVTEES</sequence>
<dbReference type="Pfam" id="PF00440">
    <property type="entry name" value="TetR_N"/>
    <property type="match status" value="2"/>
</dbReference>
<reference evidence="6 7" key="1">
    <citation type="submission" date="2011-11" db="EMBL/GenBank/DDBJ databases">
        <title>Complete sequence of Spirochaeta sp. grapes.</title>
        <authorList>
            <consortium name="US DOE Joint Genome Institute"/>
            <person name="Lucas S."/>
            <person name="Han J."/>
            <person name="Lapidus A."/>
            <person name="Cheng J.-F."/>
            <person name="Goodwin L."/>
            <person name="Pitluck S."/>
            <person name="Peters L."/>
            <person name="Ovchinnikova G."/>
            <person name="Munk A.C."/>
            <person name="Detter J.C."/>
            <person name="Han C."/>
            <person name="Tapia R."/>
            <person name="Land M."/>
            <person name="Hauser L."/>
            <person name="Kyrpides N."/>
            <person name="Ivanova N."/>
            <person name="Pagani I."/>
            <person name="Ritalahtilisa K."/>
            <person name="Loeffler F."/>
            <person name="Woyke T."/>
        </authorList>
    </citation>
    <scope>NUCLEOTIDE SEQUENCE [LARGE SCALE GENOMIC DNA]</scope>
    <source>
        <strain evidence="7">ATCC BAA-1885 / DSM 22778 / Grapes</strain>
    </source>
</reference>
<feature type="DNA-binding region" description="H-T-H motif" evidence="4">
    <location>
        <begin position="213"/>
        <end position="232"/>
    </location>
</feature>
<evidence type="ECO:0000259" key="5">
    <source>
        <dbReference type="PROSITE" id="PS50977"/>
    </source>
</evidence>
<dbReference type="RefSeq" id="WP_014270916.1">
    <property type="nucleotide sequence ID" value="NC_016633.1"/>
</dbReference>
<evidence type="ECO:0000256" key="3">
    <source>
        <dbReference type="ARBA" id="ARBA00023163"/>
    </source>
</evidence>
<organism evidence="6 7">
    <name type="scientific">Sphaerochaeta pleomorpha (strain ATCC BAA-1885 / DSM 22778 / Grapes)</name>
    <dbReference type="NCBI Taxonomy" id="158190"/>
    <lineage>
        <taxon>Bacteria</taxon>
        <taxon>Pseudomonadati</taxon>
        <taxon>Spirochaetota</taxon>
        <taxon>Spirochaetia</taxon>
        <taxon>Spirochaetales</taxon>
        <taxon>Sphaerochaetaceae</taxon>
        <taxon>Sphaerochaeta</taxon>
    </lineage>
</organism>
<dbReference type="AlphaFoldDB" id="G8QSE5"/>
<dbReference type="PANTHER" id="PTHR30055">
    <property type="entry name" value="HTH-TYPE TRANSCRIPTIONAL REGULATOR RUTR"/>
    <property type="match status" value="1"/>
</dbReference>